<evidence type="ECO:0000256" key="3">
    <source>
        <dbReference type="ARBA" id="ARBA00022692"/>
    </source>
</evidence>
<evidence type="ECO:0000256" key="2">
    <source>
        <dbReference type="ARBA" id="ARBA00007362"/>
    </source>
</evidence>
<feature type="transmembrane region" description="Helical" evidence="6">
    <location>
        <begin position="276"/>
        <end position="296"/>
    </location>
</feature>
<feature type="domain" description="EamA" evidence="7">
    <location>
        <begin position="161"/>
        <end position="292"/>
    </location>
</feature>
<feature type="transmembrane region" description="Helical" evidence="6">
    <location>
        <begin position="39"/>
        <end position="61"/>
    </location>
</feature>
<feature type="transmembrane region" description="Helical" evidence="6">
    <location>
        <begin position="157"/>
        <end position="181"/>
    </location>
</feature>
<feature type="transmembrane region" description="Helical" evidence="6">
    <location>
        <begin position="12"/>
        <end position="33"/>
    </location>
</feature>
<organism evidence="8 9">
    <name type="scientific">Nocardia sputorum</name>
    <dbReference type="NCBI Taxonomy" id="2984338"/>
    <lineage>
        <taxon>Bacteria</taxon>
        <taxon>Bacillati</taxon>
        <taxon>Actinomycetota</taxon>
        <taxon>Actinomycetes</taxon>
        <taxon>Mycobacteriales</taxon>
        <taxon>Nocardiaceae</taxon>
        <taxon>Nocardia</taxon>
    </lineage>
</organism>
<name>A0ABN6U1C9_9NOCA</name>
<evidence type="ECO:0000313" key="9">
    <source>
        <dbReference type="Proteomes" id="UP001317870"/>
    </source>
</evidence>
<feature type="transmembrane region" description="Helical" evidence="6">
    <location>
        <begin position="193"/>
        <end position="214"/>
    </location>
</feature>
<accession>A0ABN6U1C9</accession>
<dbReference type="Proteomes" id="UP001317870">
    <property type="component" value="Chromosome"/>
</dbReference>
<evidence type="ECO:0000256" key="1">
    <source>
        <dbReference type="ARBA" id="ARBA00004141"/>
    </source>
</evidence>
<protein>
    <recommendedName>
        <fullName evidence="7">EamA domain-containing protein</fullName>
    </recommendedName>
</protein>
<comment type="subcellular location">
    <subcellularLocation>
        <location evidence="1">Membrane</location>
        <topology evidence="1">Multi-pass membrane protein</topology>
    </subcellularLocation>
</comment>
<evidence type="ECO:0000256" key="4">
    <source>
        <dbReference type="ARBA" id="ARBA00022989"/>
    </source>
</evidence>
<evidence type="ECO:0000313" key="8">
    <source>
        <dbReference type="EMBL" id="BDT99028.1"/>
    </source>
</evidence>
<dbReference type="InterPro" id="IPR050638">
    <property type="entry name" value="AA-Vitamin_Transporters"/>
</dbReference>
<feature type="transmembrane region" description="Helical" evidence="6">
    <location>
        <begin position="100"/>
        <end position="121"/>
    </location>
</feature>
<dbReference type="PANTHER" id="PTHR32322">
    <property type="entry name" value="INNER MEMBRANE TRANSPORTER"/>
    <property type="match status" value="1"/>
</dbReference>
<keyword evidence="9" id="KW-1185">Reference proteome</keyword>
<dbReference type="EMBL" id="AP026978">
    <property type="protein sequence ID" value="BDT99028.1"/>
    <property type="molecule type" value="Genomic_DNA"/>
</dbReference>
<dbReference type="InterPro" id="IPR037185">
    <property type="entry name" value="EmrE-like"/>
</dbReference>
<proteinExistence type="inferred from homology"/>
<keyword evidence="5 6" id="KW-0472">Membrane</keyword>
<evidence type="ECO:0000256" key="5">
    <source>
        <dbReference type="ARBA" id="ARBA00023136"/>
    </source>
</evidence>
<feature type="transmembrane region" description="Helical" evidence="6">
    <location>
        <begin position="73"/>
        <end position="94"/>
    </location>
</feature>
<feature type="transmembrane region" description="Helical" evidence="6">
    <location>
        <begin position="251"/>
        <end position="270"/>
    </location>
</feature>
<dbReference type="InterPro" id="IPR000620">
    <property type="entry name" value="EamA_dom"/>
</dbReference>
<gene>
    <name evidence="8" type="ORF">IFM12276_20570</name>
</gene>
<feature type="transmembrane region" description="Helical" evidence="6">
    <location>
        <begin position="133"/>
        <end position="151"/>
    </location>
</feature>
<evidence type="ECO:0000259" key="7">
    <source>
        <dbReference type="Pfam" id="PF00892"/>
    </source>
</evidence>
<dbReference type="PANTHER" id="PTHR32322:SF2">
    <property type="entry name" value="EAMA DOMAIN-CONTAINING PROTEIN"/>
    <property type="match status" value="1"/>
</dbReference>
<comment type="similarity">
    <text evidence="2">Belongs to the EamA transporter family.</text>
</comment>
<dbReference type="SUPFAM" id="SSF103481">
    <property type="entry name" value="Multidrug resistance efflux transporter EmrE"/>
    <property type="match status" value="2"/>
</dbReference>
<dbReference type="Pfam" id="PF00892">
    <property type="entry name" value="EamA"/>
    <property type="match status" value="2"/>
</dbReference>
<feature type="transmembrane region" description="Helical" evidence="6">
    <location>
        <begin position="220"/>
        <end position="239"/>
    </location>
</feature>
<dbReference type="RefSeq" id="WP_281879111.1">
    <property type="nucleotide sequence ID" value="NZ_AP026978.1"/>
</dbReference>
<feature type="domain" description="EamA" evidence="7">
    <location>
        <begin position="11"/>
        <end position="146"/>
    </location>
</feature>
<evidence type="ECO:0000256" key="6">
    <source>
        <dbReference type="SAM" id="Phobius"/>
    </source>
</evidence>
<keyword evidence="4 6" id="KW-1133">Transmembrane helix</keyword>
<sequence>MSSSVSSAARSGVVHLIGAGFLWGTGGLLGTLVHRATGLPPVSVATCRLAVGGLLLVVLLMGTRRPWPRDPSAWRRIGAVAVLAAVFQAAYFGAVAASSVSLATLITIGMSPVVVAGLEHVTGRHAVDRRRAVTIGIALGGLALLVGAPTSRAGAGALLVGAALAAVAAVAFATVTVLNAAPVPGLDAMTTTGLGFTGGAVLLVPLAALGGLTFDPTPAGLALVLMLGLAPTAVAYTLYFRGLSEAGPGIAAVLALLEPLTGAALAAVVLGERLTVPGLVGAALLIVALLLAATAARTADQGPDAASGRRRRRD</sequence>
<keyword evidence="3 6" id="KW-0812">Transmembrane</keyword>
<reference evidence="8 9" key="1">
    <citation type="submission" date="2022-11" db="EMBL/GenBank/DDBJ databases">
        <title>Genome Sequencing of Nocardia sp. ON39_IFM12276 and assembly.</title>
        <authorList>
            <person name="Shimojima M."/>
            <person name="Toyokawa M."/>
            <person name="Uesaka K."/>
        </authorList>
    </citation>
    <scope>NUCLEOTIDE SEQUENCE [LARGE SCALE GENOMIC DNA]</scope>
    <source>
        <strain evidence="8 9">IFM 12276</strain>
    </source>
</reference>